<dbReference type="InterPro" id="IPR001576">
    <property type="entry name" value="Phosphoglycerate_kinase"/>
</dbReference>
<feature type="binding site" evidence="12 14">
    <location>
        <begin position="368"/>
        <end position="371"/>
    </location>
    <ligand>
        <name>ATP</name>
        <dbReference type="ChEBI" id="CHEBI:30616"/>
    </ligand>
</feature>
<dbReference type="GO" id="GO:0006096">
    <property type="term" value="P:glycolytic process"/>
    <property type="evidence" value="ECO:0007669"/>
    <property type="project" value="UniProtKB-UniRule"/>
</dbReference>
<dbReference type="PANTHER" id="PTHR11406:SF23">
    <property type="entry name" value="PHOSPHOGLYCERATE KINASE 1, CHLOROPLASTIC-RELATED"/>
    <property type="match status" value="1"/>
</dbReference>
<dbReference type="Gene3D" id="3.40.50.1260">
    <property type="entry name" value="Phosphoglycerate kinase, N-terminal domain"/>
    <property type="match status" value="2"/>
</dbReference>
<feature type="binding site" evidence="13">
    <location>
        <position position="37"/>
    </location>
    <ligand>
        <name>(2R)-3-phosphoglycerate</name>
        <dbReference type="ChEBI" id="CHEBI:58272"/>
    </ligand>
</feature>
<dbReference type="FunFam" id="3.40.50.1260:FF:000006">
    <property type="entry name" value="Phosphoglycerate kinase"/>
    <property type="match status" value="1"/>
</dbReference>
<dbReference type="GO" id="GO:0005524">
    <property type="term" value="F:ATP binding"/>
    <property type="evidence" value="ECO:0007669"/>
    <property type="project" value="UniProtKB-KW"/>
</dbReference>
<dbReference type="FunFam" id="3.40.50.1260:FF:000003">
    <property type="entry name" value="Phosphoglycerate kinase"/>
    <property type="match status" value="1"/>
</dbReference>
<evidence type="ECO:0000256" key="6">
    <source>
        <dbReference type="ARBA" id="ARBA00016471"/>
    </source>
</evidence>
<dbReference type="GO" id="GO:0005829">
    <property type="term" value="C:cytosol"/>
    <property type="evidence" value="ECO:0007669"/>
    <property type="project" value="UniProtKB-ARBA"/>
</dbReference>
<evidence type="ECO:0000256" key="9">
    <source>
        <dbReference type="ARBA" id="ARBA00022777"/>
    </source>
</evidence>
<keyword evidence="9 12" id="KW-0418">Kinase</keyword>
<dbReference type="HAMAP" id="MF_00145">
    <property type="entry name" value="Phosphoglyc_kinase"/>
    <property type="match status" value="1"/>
</dbReference>
<keyword evidence="12" id="KW-0963">Cytoplasm</keyword>
<name>A0AAW6TWC7_9BACT</name>
<gene>
    <name evidence="12" type="primary">pgk</name>
    <name evidence="16" type="ORF">QJ522_01610</name>
</gene>
<dbReference type="PIRSF" id="PIRSF000724">
    <property type="entry name" value="Pgk"/>
    <property type="match status" value="1"/>
</dbReference>
<feature type="binding site" evidence="12">
    <location>
        <position position="308"/>
    </location>
    <ligand>
        <name>ATP</name>
        <dbReference type="ChEBI" id="CHEBI:30616"/>
    </ligand>
</feature>
<dbReference type="CDD" id="cd00318">
    <property type="entry name" value="Phosphoglycerate_kinase"/>
    <property type="match status" value="1"/>
</dbReference>
<dbReference type="AlphaFoldDB" id="A0AAW6TWC7"/>
<evidence type="ECO:0000256" key="11">
    <source>
        <dbReference type="ARBA" id="ARBA00023152"/>
    </source>
</evidence>
<dbReference type="EMBL" id="JASCXX010000002">
    <property type="protein sequence ID" value="MDI6447723.1"/>
    <property type="molecule type" value="Genomic_DNA"/>
</dbReference>
<dbReference type="GO" id="GO:0043531">
    <property type="term" value="F:ADP binding"/>
    <property type="evidence" value="ECO:0007669"/>
    <property type="project" value="TreeGrafter"/>
</dbReference>
<evidence type="ECO:0000313" key="16">
    <source>
        <dbReference type="EMBL" id="MDI6447723.1"/>
    </source>
</evidence>
<comment type="subcellular location">
    <subcellularLocation>
        <location evidence="12">Cytoplasm</location>
    </subcellularLocation>
</comment>
<keyword evidence="7 12" id="KW-0808">Transferase</keyword>
<evidence type="ECO:0000256" key="2">
    <source>
        <dbReference type="ARBA" id="ARBA00004838"/>
    </source>
</evidence>
<dbReference type="PANTHER" id="PTHR11406">
    <property type="entry name" value="PHOSPHOGLYCERATE KINASE"/>
    <property type="match status" value="1"/>
</dbReference>
<feature type="binding site" evidence="12">
    <location>
        <position position="165"/>
    </location>
    <ligand>
        <name>substrate</name>
    </ligand>
</feature>
<evidence type="ECO:0000256" key="8">
    <source>
        <dbReference type="ARBA" id="ARBA00022741"/>
    </source>
</evidence>
<dbReference type="InterPro" id="IPR015824">
    <property type="entry name" value="Phosphoglycerate_kinase_N"/>
</dbReference>
<feature type="binding site" evidence="12">
    <location>
        <position position="37"/>
    </location>
    <ligand>
        <name>substrate</name>
    </ligand>
</feature>
<comment type="caution">
    <text evidence="16">The sequence shown here is derived from an EMBL/GenBank/DDBJ whole genome shotgun (WGS) entry which is preliminary data.</text>
</comment>
<keyword evidence="17" id="KW-1185">Reference proteome</keyword>
<comment type="subunit">
    <text evidence="4 12">Monomer.</text>
</comment>
<dbReference type="InterPro" id="IPR036043">
    <property type="entry name" value="Phosphoglycerate_kinase_sf"/>
</dbReference>
<feature type="binding site" evidence="13">
    <location>
        <position position="119"/>
    </location>
    <ligand>
        <name>(2R)-3-phosphoglycerate</name>
        <dbReference type="ChEBI" id="CHEBI:58272"/>
    </ligand>
</feature>
<dbReference type="EC" id="2.7.2.3" evidence="5 12"/>
<evidence type="ECO:0000256" key="3">
    <source>
        <dbReference type="ARBA" id="ARBA00008982"/>
    </source>
</evidence>
<dbReference type="InterPro" id="IPR015911">
    <property type="entry name" value="Phosphoglycerate_kinase_CS"/>
</dbReference>
<evidence type="ECO:0000256" key="5">
    <source>
        <dbReference type="ARBA" id="ARBA00013061"/>
    </source>
</evidence>
<dbReference type="Proteomes" id="UP001431776">
    <property type="component" value="Unassembled WGS sequence"/>
</dbReference>
<comment type="pathway">
    <text evidence="2 12">Carbohydrate degradation; glycolysis; pyruvate from D-glyceraldehyde 3-phosphate: step 2/5.</text>
</comment>
<evidence type="ECO:0000256" key="13">
    <source>
        <dbReference type="PIRSR" id="PIRSR000724-1"/>
    </source>
</evidence>
<feature type="binding site" evidence="13">
    <location>
        <position position="165"/>
    </location>
    <ligand>
        <name>(2R)-3-phosphoglycerate</name>
        <dbReference type="ChEBI" id="CHEBI:58272"/>
    </ligand>
</feature>
<dbReference type="PRINTS" id="PR00477">
    <property type="entry name" value="PHGLYCKINASE"/>
</dbReference>
<comment type="catalytic activity">
    <reaction evidence="1 12 15">
        <text>(2R)-3-phosphoglycerate + ATP = (2R)-3-phospho-glyceroyl phosphate + ADP</text>
        <dbReference type="Rhea" id="RHEA:14801"/>
        <dbReference type="ChEBI" id="CHEBI:30616"/>
        <dbReference type="ChEBI" id="CHEBI:57604"/>
        <dbReference type="ChEBI" id="CHEBI:58272"/>
        <dbReference type="ChEBI" id="CHEBI:456216"/>
        <dbReference type="EC" id="2.7.2.3"/>
    </reaction>
</comment>
<feature type="binding site" evidence="12 14">
    <location>
        <position position="218"/>
    </location>
    <ligand>
        <name>ATP</name>
        <dbReference type="ChEBI" id="CHEBI:30616"/>
    </ligand>
</feature>
<evidence type="ECO:0000256" key="10">
    <source>
        <dbReference type="ARBA" id="ARBA00022840"/>
    </source>
</evidence>
<sequence length="412" mass="43882">MAKKTVADIDVKGKKVLMRCDFNVPLDENCNITSDDRIVKALPTIKHILDKGGALILMSHLGRPKGVPEAKYSLKPVAKRLSELLGREVVFAADCVGPDPKAKAAALKSGDCMLLENLRFHKEETIKDKAAKEDAQLRQAKDDFAKELASMADIYVDDAFGTAHRDNASMYTVPAVMEGKPRVIGFLIEKELRFLGDTLREPERPFVAILGGAKVSDKIGVIENLTNKVDTIVIGGAMAYTFLKALGKQVGNSLCEDDFLDKATALLDLAKEAGCEVVLPVDSVVAQEVKAGAANKVVGEDIEAGWLGLDIGPKSQAIFAEKAKGAKTVVWNGPMGVFETEPFDAGTKAVALAVAEATDKGAKSIIGGGDSASAVTKLGLEDRISHISTGGGASLEFLEGKKFVCLEILDEK</sequence>
<evidence type="ECO:0000256" key="12">
    <source>
        <dbReference type="HAMAP-Rule" id="MF_00145"/>
    </source>
</evidence>
<reference evidence="16" key="1">
    <citation type="submission" date="2023-05" db="EMBL/GenBank/DDBJ databases">
        <title>Anaerotaeda fermentans gen. nov., sp. nov., a novel anaerobic planctomycete of the new family within the order Sedimentisphaerales isolated from Taman Peninsula, Russia.</title>
        <authorList>
            <person name="Khomyakova M.A."/>
            <person name="Merkel A.Y."/>
            <person name="Slobodkin A.I."/>
        </authorList>
    </citation>
    <scope>NUCLEOTIDE SEQUENCE</scope>
    <source>
        <strain evidence="16">M17dextr</strain>
    </source>
</reference>
<dbReference type="SUPFAM" id="SSF53748">
    <property type="entry name" value="Phosphoglycerate kinase"/>
    <property type="match status" value="1"/>
</dbReference>
<evidence type="ECO:0000256" key="7">
    <source>
        <dbReference type="ARBA" id="ARBA00022679"/>
    </source>
</evidence>
<feature type="binding site" evidence="12 13">
    <location>
        <begin position="21"/>
        <end position="23"/>
    </location>
    <ligand>
        <name>substrate</name>
    </ligand>
</feature>
<evidence type="ECO:0000256" key="4">
    <source>
        <dbReference type="ARBA" id="ARBA00011245"/>
    </source>
</evidence>
<comment type="similarity">
    <text evidence="3 12 15">Belongs to the phosphoglycerate kinase family.</text>
</comment>
<feature type="binding site" evidence="12">
    <location>
        <position position="119"/>
    </location>
    <ligand>
        <name>substrate</name>
    </ligand>
</feature>
<accession>A0AAW6TWC7</accession>
<dbReference type="Pfam" id="PF00162">
    <property type="entry name" value="PGK"/>
    <property type="match status" value="1"/>
</dbReference>
<keyword evidence="10 12" id="KW-0067">ATP-binding</keyword>
<feature type="binding site" evidence="12 14">
    <location>
        <position position="339"/>
    </location>
    <ligand>
        <name>ATP</name>
        <dbReference type="ChEBI" id="CHEBI:30616"/>
    </ligand>
</feature>
<evidence type="ECO:0000256" key="1">
    <source>
        <dbReference type="ARBA" id="ARBA00000642"/>
    </source>
</evidence>
<evidence type="ECO:0000256" key="14">
    <source>
        <dbReference type="PIRSR" id="PIRSR000724-2"/>
    </source>
</evidence>
<organism evidence="16 17">
    <name type="scientific">Anaerobaca lacustris</name>
    <dbReference type="NCBI Taxonomy" id="3044600"/>
    <lineage>
        <taxon>Bacteria</taxon>
        <taxon>Pseudomonadati</taxon>
        <taxon>Planctomycetota</taxon>
        <taxon>Phycisphaerae</taxon>
        <taxon>Sedimentisphaerales</taxon>
        <taxon>Anaerobacaceae</taxon>
        <taxon>Anaerobaca</taxon>
    </lineage>
</organism>
<evidence type="ECO:0000256" key="15">
    <source>
        <dbReference type="RuleBase" id="RU000532"/>
    </source>
</evidence>
<dbReference type="PROSITE" id="PS00111">
    <property type="entry name" value="PGLYCERATE_KINASE"/>
    <property type="match status" value="1"/>
</dbReference>
<keyword evidence="8 12" id="KW-0547">Nucleotide-binding</keyword>
<keyword evidence="11 12" id="KW-0324">Glycolysis</keyword>
<dbReference type="GO" id="GO:0004618">
    <property type="term" value="F:phosphoglycerate kinase activity"/>
    <property type="evidence" value="ECO:0007669"/>
    <property type="project" value="UniProtKB-UniRule"/>
</dbReference>
<protein>
    <recommendedName>
        <fullName evidence="6 12">Phosphoglycerate kinase</fullName>
        <ecNumber evidence="5 12">2.7.2.3</ecNumber>
    </recommendedName>
</protein>
<evidence type="ECO:0000313" key="17">
    <source>
        <dbReference type="Proteomes" id="UP001431776"/>
    </source>
</evidence>
<proteinExistence type="inferred from homology"/>
<dbReference type="GO" id="GO:0006094">
    <property type="term" value="P:gluconeogenesis"/>
    <property type="evidence" value="ECO:0007669"/>
    <property type="project" value="TreeGrafter"/>
</dbReference>
<feature type="binding site" evidence="12 13">
    <location>
        <begin position="60"/>
        <end position="63"/>
    </location>
    <ligand>
        <name>substrate</name>
    </ligand>
</feature>
<dbReference type="RefSeq" id="WP_349243135.1">
    <property type="nucleotide sequence ID" value="NZ_JASCXX010000002.1"/>
</dbReference>